<comment type="caution">
    <text evidence="2">The sequence shown here is derived from an EMBL/GenBank/DDBJ whole genome shotgun (WGS) entry which is preliminary data.</text>
</comment>
<name>A0ABN9H528_9NEOB</name>
<organism evidence="2 3">
    <name type="scientific">Staurois parvus</name>
    <dbReference type="NCBI Taxonomy" id="386267"/>
    <lineage>
        <taxon>Eukaryota</taxon>
        <taxon>Metazoa</taxon>
        <taxon>Chordata</taxon>
        <taxon>Craniata</taxon>
        <taxon>Vertebrata</taxon>
        <taxon>Euteleostomi</taxon>
        <taxon>Amphibia</taxon>
        <taxon>Batrachia</taxon>
        <taxon>Anura</taxon>
        <taxon>Neobatrachia</taxon>
        <taxon>Ranoidea</taxon>
        <taxon>Ranidae</taxon>
        <taxon>Staurois</taxon>
    </lineage>
</organism>
<dbReference type="EMBL" id="CATNWA010019987">
    <property type="protein sequence ID" value="CAI9616127.1"/>
    <property type="molecule type" value="Genomic_DNA"/>
</dbReference>
<feature type="compositionally biased region" description="Basic and acidic residues" evidence="1">
    <location>
        <begin position="57"/>
        <end position="69"/>
    </location>
</feature>
<accession>A0ABN9H528</accession>
<gene>
    <name evidence="2" type="ORF">SPARVUS_LOCUS15327568</name>
</gene>
<dbReference type="Proteomes" id="UP001162483">
    <property type="component" value="Unassembled WGS sequence"/>
</dbReference>
<dbReference type="InterPro" id="IPR036388">
    <property type="entry name" value="WH-like_DNA-bd_sf"/>
</dbReference>
<protein>
    <submittedName>
        <fullName evidence="2">Uncharacterized protein</fullName>
    </submittedName>
</protein>
<evidence type="ECO:0000313" key="2">
    <source>
        <dbReference type="EMBL" id="CAI9616127.1"/>
    </source>
</evidence>
<keyword evidence="3" id="KW-1185">Reference proteome</keyword>
<evidence type="ECO:0000256" key="1">
    <source>
        <dbReference type="SAM" id="MobiDB-lite"/>
    </source>
</evidence>
<reference evidence="2" key="1">
    <citation type="submission" date="2023-05" db="EMBL/GenBank/DDBJ databases">
        <authorList>
            <person name="Stuckert A."/>
        </authorList>
    </citation>
    <scope>NUCLEOTIDE SEQUENCE</scope>
</reference>
<feature type="region of interest" description="Disordered" evidence="1">
    <location>
        <begin position="50"/>
        <end position="69"/>
    </location>
</feature>
<dbReference type="Gene3D" id="1.10.10.10">
    <property type="entry name" value="Winged helix-like DNA-binding domain superfamily/Winged helix DNA-binding domain"/>
    <property type="match status" value="1"/>
</dbReference>
<proteinExistence type="predicted"/>
<evidence type="ECO:0000313" key="3">
    <source>
        <dbReference type="Proteomes" id="UP001162483"/>
    </source>
</evidence>
<sequence length="69" mass="7857">MGRCQELSEFNRGTPIGCHLCNKSIREMYLLSNIPWSTVSGIITKWKKLGTTATRPRKQEPMHAEAHSE</sequence>